<keyword evidence="2" id="KW-0520">NAD</keyword>
<dbReference type="CDD" id="cd12164">
    <property type="entry name" value="GDH_like_2"/>
    <property type="match status" value="1"/>
</dbReference>
<dbReference type="AlphaFoldDB" id="A0A073J3Q3"/>
<accession>A0A073J3Q3</accession>
<dbReference type="RefSeq" id="WP_037923041.1">
    <property type="nucleotide sequence ID" value="NZ_CP054599.1"/>
</dbReference>
<keyword evidence="5" id="KW-1185">Reference proteome</keyword>
<dbReference type="SUPFAM" id="SSF52283">
    <property type="entry name" value="Formate/glycerate dehydrogenase catalytic domain-like"/>
    <property type="match status" value="1"/>
</dbReference>
<evidence type="ECO:0000256" key="2">
    <source>
        <dbReference type="ARBA" id="ARBA00023027"/>
    </source>
</evidence>
<sequence length="303" mass="33032">MAFLFLSTPERAAVWGPMFEDAGERFIVGEDAVTDPAEITHLMCWLPPKDLGRYPNLKVVIGSGAGVDHMPKMPEGVTLVRTLAPGIDEMVRDWVVMATLMLHRNMPTYVQQARAGQWQSHAVPRARGTRVGIMGTGRIGALAARTLADMEFDVVGWSRSGRPVEGIQVFASDGLDDFLAQADILICLLPLTDETRGILNETLFAKLPHGARLVHAGRGAHLDMDALKQALDDGVLTSAMLDVTAPEPLPENHWAWRDPRVFITPHIAANTDAAEGARHALAVVRASRENAELPGQVDQNRGY</sequence>
<dbReference type="Gene3D" id="3.40.50.720">
    <property type="entry name" value="NAD(P)-binding Rossmann-like Domain"/>
    <property type="match status" value="2"/>
</dbReference>
<dbReference type="SUPFAM" id="SSF51735">
    <property type="entry name" value="NAD(P)-binding Rossmann-fold domains"/>
    <property type="match status" value="1"/>
</dbReference>
<comment type="caution">
    <text evidence="4">The sequence shown here is derived from an EMBL/GenBank/DDBJ whole genome shotgun (WGS) entry which is preliminary data.</text>
</comment>
<gene>
    <name evidence="4" type="ORF">SUH3_10735</name>
</gene>
<dbReference type="GeneID" id="68871729"/>
<dbReference type="GO" id="GO:0051287">
    <property type="term" value="F:NAD binding"/>
    <property type="evidence" value="ECO:0007669"/>
    <property type="project" value="InterPro"/>
</dbReference>
<protein>
    <submittedName>
        <fullName evidence="4">3-phosphoglycerate dehydrogenase</fullName>
    </submittedName>
</protein>
<dbReference type="InterPro" id="IPR036291">
    <property type="entry name" value="NAD(P)-bd_dom_sf"/>
</dbReference>
<dbReference type="Proteomes" id="UP000027746">
    <property type="component" value="Unassembled WGS sequence"/>
</dbReference>
<feature type="domain" description="D-isomer specific 2-hydroxyacid dehydrogenase NAD-binding" evidence="3">
    <location>
        <begin position="97"/>
        <end position="268"/>
    </location>
</feature>
<dbReference type="PANTHER" id="PTHR43333:SF1">
    <property type="entry name" value="D-ISOMER SPECIFIC 2-HYDROXYACID DEHYDROGENASE NAD-BINDING DOMAIN-CONTAINING PROTEIN"/>
    <property type="match status" value="1"/>
</dbReference>
<proteinExistence type="predicted"/>
<evidence type="ECO:0000259" key="3">
    <source>
        <dbReference type="Pfam" id="PF02826"/>
    </source>
</evidence>
<dbReference type="OrthoDB" id="9787219at2"/>
<reference evidence="4 5" key="1">
    <citation type="submission" date="2014-01" db="EMBL/GenBank/DDBJ databases">
        <title>Sulfitobacter sp. H3 (MCCC 1A00686) Genome Sequencing.</title>
        <authorList>
            <person name="Lai Q."/>
            <person name="Hong Z."/>
        </authorList>
    </citation>
    <scope>NUCLEOTIDE SEQUENCE [LARGE SCALE GENOMIC DNA]</scope>
    <source>
        <strain evidence="4 5">H3</strain>
    </source>
</reference>
<dbReference type="InterPro" id="IPR006140">
    <property type="entry name" value="D-isomer_DH_NAD-bd"/>
</dbReference>
<evidence type="ECO:0000256" key="1">
    <source>
        <dbReference type="ARBA" id="ARBA00023002"/>
    </source>
</evidence>
<dbReference type="GO" id="GO:0016491">
    <property type="term" value="F:oxidoreductase activity"/>
    <property type="evidence" value="ECO:0007669"/>
    <property type="project" value="UniProtKB-KW"/>
</dbReference>
<name>A0A073J3Q3_9RHOB</name>
<dbReference type="Pfam" id="PF02826">
    <property type="entry name" value="2-Hacid_dh_C"/>
    <property type="match status" value="1"/>
</dbReference>
<dbReference type="EMBL" id="JAMD01000002">
    <property type="protein sequence ID" value="KEJ97243.1"/>
    <property type="molecule type" value="Genomic_DNA"/>
</dbReference>
<dbReference type="PANTHER" id="PTHR43333">
    <property type="entry name" value="2-HACID_DH_C DOMAIN-CONTAINING PROTEIN"/>
    <property type="match status" value="1"/>
</dbReference>
<evidence type="ECO:0000313" key="5">
    <source>
        <dbReference type="Proteomes" id="UP000027746"/>
    </source>
</evidence>
<keyword evidence="1" id="KW-0560">Oxidoreductase</keyword>
<organism evidence="4 5">
    <name type="scientific">Pseudosulfitobacter pseudonitzschiae</name>
    <dbReference type="NCBI Taxonomy" id="1402135"/>
    <lineage>
        <taxon>Bacteria</taxon>
        <taxon>Pseudomonadati</taxon>
        <taxon>Pseudomonadota</taxon>
        <taxon>Alphaproteobacteria</taxon>
        <taxon>Rhodobacterales</taxon>
        <taxon>Roseobacteraceae</taxon>
        <taxon>Pseudosulfitobacter</taxon>
    </lineage>
</organism>
<evidence type="ECO:0000313" key="4">
    <source>
        <dbReference type="EMBL" id="KEJ97243.1"/>
    </source>
</evidence>